<name>A0ABV7IC94_9RHOB</name>
<proteinExistence type="predicted"/>
<keyword evidence="3" id="KW-1185">Reference proteome</keyword>
<dbReference type="Pfam" id="PF11720">
    <property type="entry name" value="Inhibitor_I78"/>
    <property type="match status" value="1"/>
</dbReference>
<dbReference type="Gene3D" id="3.30.10.10">
    <property type="entry name" value="Trypsin Inhibitor V, subunit A"/>
    <property type="match status" value="1"/>
</dbReference>
<comment type="caution">
    <text evidence="2">The sequence shown here is derived from an EMBL/GenBank/DDBJ whole genome shotgun (WGS) entry which is preliminary data.</text>
</comment>
<dbReference type="Proteomes" id="UP001595557">
    <property type="component" value="Unassembled WGS sequence"/>
</dbReference>
<evidence type="ECO:0000313" key="3">
    <source>
        <dbReference type="Proteomes" id="UP001595557"/>
    </source>
</evidence>
<feature type="chain" id="PRO_5046830792" evidence="1">
    <location>
        <begin position="21"/>
        <end position="97"/>
    </location>
</feature>
<evidence type="ECO:0000313" key="2">
    <source>
        <dbReference type="EMBL" id="MFC3166590.1"/>
    </source>
</evidence>
<dbReference type="InterPro" id="IPR021719">
    <property type="entry name" value="Prot_inh_I78"/>
</dbReference>
<sequence length="97" mass="10295">MTIMNARTLVLGLTAATILAACEPMPAQPLPDTPPDTCNASAYQGLVGQPVAVLGAMTFPIGTRQIGPDDAVTSDFRPDRLNIEYGRTGRIEKVSCY</sequence>
<gene>
    <name evidence="2" type="ORF">ACFOD7_00820</name>
</gene>
<protein>
    <submittedName>
        <fullName evidence="2">I78 family peptidase inhibitor</fullName>
    </submittedName>
</protein>
<organism evidence="2 3">
    <name type="scientific">Paracoccus fontiphilus</name>
    <dbReference type="NCBI Taxonomy" id="1815556"/>
    <lineage>
        <taxon>Bacteria</taxon>
        <taxon>Pseudomonadati</taxon>
        <taxon>Pseudomonadota</taxon>
        <taxon>Alphaproteobacteria</taxon>
        <taxon>Rhodobacterales</taxon>
        <taxon>Paracoccaceae</taxon>
        <taxon>Paracoccus</taxon>
    </lineage>
</organism>
<dbReference type="PROSITE" id="PS51257">
    <property type="entry name" value="PROKAR_LIPOPROTEIN"/>
    <property type="match status" value="1"/>
</dbReference>
<feature type="signal peptide" evidence="1">
    <location>
        <begin position="1"/>
        <end position="20"/>
    </location>
</feature>
<accession>A0ABV7IC94</accession>
<keyword evidence="1" id="KW-0732">Signal</keyword>
<reference evidence="3" key="1">
    <citation type="journal article" date="2019" name="Int. J. Syst. Evol. Microbiol.">
        <title>The Global Catalogue of Microorganisms (GCM) 10K type strain sequencing project: providing services to taxonomists for standard genome sequencing and annotation.</title>
        <authorList>
            <consortium name="The Broad Institute Genomics Platform"/>
            <consortium name="The Broad Institute Genome Sequencing Center for Infectious Disease"/>
            <person name="Wu L."/>
            <person name="Ma J."/>
        </authorList>
    </citation>
    <scope>NUCLEOTIDE SEQUENCE [LARGE SCALE GENOMIC DNA]</scope>
    <source>
        <strain evidence="3">KCTC 52239</strain>
    </source>
</reference>
<dbReference type="EMBL" id="JBHRTE010000003">
    <property type="protein sequence ID" value="MFC3166590.1"/>
    <property type="molecule type" value="Genomic_DNA"/>
</dbReference>
<evidence type="ECO:0000256" key="1">
    <source>
        <dbReference type="SAM" id="SignalP"/>
    </source>
</evidence>